<keyword evidence="4 5" id="KW-0472">Membrane</keyword>
<dbReference type="OrthoDB" id="9811969at2"/>
<keyword evidence="7" id="KW-1185">Reference proteome</keyword>
<dbReference type="PANTHER" id="PTHR12714:SF24">
    <property type="entry name" value="SLR1182 PROTEIN"/>
    <property type="match status" value="1"/>
</dbReference>
<dbReference type="Proteomes" id="UP000199308">
    <property type="component" value="Unassembled WGS sequence"/>
</dbReference>
<sequence>MHALELKIVPLLQVVIIIALMLLTDALVPFFGFNNPFFLMTGMILWIVAITVAIVALWQFKRHQTTVHPQKLADAQTVVSSGLYAYSRNPMYLAMLIAVLGFAIWLENIVNIVWVLCFFAYITRFQIVPEERILAEKFGNPYLEYKANVRRWL</sequence>
<name>A0A1H9ZTX4_THASX</name>
<keyword evidence="6" id="KW-0489">Methyltransferase</keyword>
<keyword evidence="6" id="KW-0808">Transferase</keyword>
<evidence type="ECO:0000256" key="5">
    <source>
        <dbReference type="SAM" id="Phobius"/>
    </source>
</evidence>
<dbReference type="GO" id="GO:0008168">
    <property type="term" value="F:methyltransferase activity"/>
    <property type="evidence" value="ECO:0007669"/>
    <property type="project" value="UniProtKB-KW"/>
</dbReference>
<feature type="transmembrane region" description="Helical" evidence="5">
    <location>
        <begin position="92"/>
        <end position="122"/>
    </location>
</feature>
<dbReference type="Gene3D" id="1.20.120.1630">
    <property type="match status" value="1"/>
</dbReference>
<dbReference type="Pfam" id="PF04191">
    <property type="entry name" value="PEMT"/>
    <property type="match status" value="1"/>
</dbReference>
<evidence type="ECO:0000256" key="2">
    <source>
        <dbReference type="ARBA" id="ARBA00022692"/>
    </source>
</evidence>
<feature type="transmembrane region" description="Helical" evidence="5">
    <location>
        <begin position="12"/>
        <end position="31"/>
    </location>
</feature>
<dbReference type="GO" id="GO:0012505">
    <property type="term" value="C:endomembrane system"/>
    <property type="evidence" value="ECO:0007669"/>
    <property type="project" value="UniProtKB-SubCell"/>
</dbReference>
<dbReference type="STRING" id="349064.SAMN05660429_00587"/>
<evidence type="ECO:0000256" key="1">
    <source>
        <dbReference type="ARBA" id="ARBA00004127"/>
    </source>
</evidence>
<gene>
    <name evidence="6" type="ORF">SAMN05660429_00587</name>
</gene>
<evidence type="ECO:0000313" key="7">
    <source>
        <dbReference type="Proteomes" id="UP000199308"/>
    </source>
</evidence>
<proteinExistence type="predicted"/>
<protein>
    <submittedName>
        <fullName evidence="6">Protein-S-isoprenylcysteine O-methyltransferase Ste14</fullName>
    </submittedName>
</protein>
<dbReference type="EMBL" id="FOHK01000002">
    <property type="protein sequence ID" value="SES85201.1"/>
    <property type="molecule type" value="Genomic_DNA"/>
</dbReference>
<evidence type="ECO:0000313" key="6">
    <source>
        <dbReference type="EMBL" id="SES85201.1"/>
    </source>
</evidence>
<evidence type="ECO:0000256" key="4">
    <source>
        <dbReference type="ARBA" id="ARBA00023136"/>
    </source>
</evidence>
<dbReference type="GO" id="GO:0032259">
    <property type="term" value="P:methylation"/>
    <property type="evidence" value="ECO:0007669"/>
    <property type="project" value="UniProtKB-KW"/>
</dbReference>
<reference evidence="6 7" key="1">
    <citation type="submission" date="2016-10" db="EMBL/GenBank/DDBJ databases">
        <authorList>
            <person name="de Groot N.N."/>
        </authorList>
    </citation>
    <scope>NUCLEOTIDE SEQUENCE [LARGE SCALE GENOMIC DNA]</scope>
    <source>
        <strain evidence="6 7">DSM 19706</strain>
    </source>
</reference>
<keyword evidence="3 5" id="KW-1133">Transmembrane helix</keyword>
<dbReference type="InterPro" id="IPR007318">
    <property type="entry name" value="Phopholipid_MeTrfase"/>
</dbReference>
<accession>A0A1H9ZTX4</accession>
<comment type="subcellular location">
    <subcellularLocation>
        <location evidence="1">Endomembrane system</location>
        <topology evidence="1">Multi-pass membrane protein</topology>
    </subcellularLocation>
</comment>
<feature type="transmembrane region" description="Helical" evidence="5">
    <location>
        <begin position="37"/>
        <end position="58"/>
    </location>
</feature>
<keyword evidence="2 5" id="KW-0812">Transmembrane</keyword>
<organism evidence="6 7">
    <name type="scientific">Thalassotalea agarivorans</name>
    <name type="common">Thalassomonas agarivorans</name>
    <dbReference type="NCBI Taxonomy" id="349064"/>
    <lineage>
        <taxon>Bacteria</taxon>
        <taxon>Pseudomonadati</taxon>
        <taxon>Pseudomonadota</taxon>
        <taxon>Gammaproteobacteria</taxon>
        <taxon>Alteromonadales</taxon>
        <taxon>Colwelliaceae</taxon>
        <taxon>Thalassotalea</taxon>
    </lineage>
</organism>
<evidence type="ECO:0000256" key="3">
    <source>
        <dbReference type="ARBA" id="ARBA00022989"/>
    </source>
</evidence>
<dbReference type="AlphaFoldDB" id="A0A1H9ZTX4"/>
<dbReference type="RefSeq" id="WP_093327542.1">
    <property type="nucleotide sequence ID" value="NZ_AP027363.1"/>
</dbReference>
<dbReference type="PANTHER" id="PTHR12714">
    <property type="entry name" value="PROTEIN-S ISOPRENYLCYSTEINE O-METHYLTRANSFERASE"/>
    <property type="match status" value="1"/>
</dbReference>